<organism evidence="3 4">
    <name type="scientific">Nocardioides agri</name>
    <dbReference type="NCBI Taxonomy" id="2682843"/>
    <lineage>
        <taxon>Bacteria</taxon>
        <taxon>Bacillati</taxon>
        <taxon>Actinomycetota</taxon>
        <taxon>Actinomycetes</taxon>
        <taxon>Propionibacteriales</taxon>
        <taxon>Nocardioidaceae</taxon>
        <taxon>Nocardioides</taxon>
    </lineage>
</organism>
<comment type="caution">
    <text evidence="3">The sequence shown here is derived from an EMBL/GenBank/DDBJ whole genome shotgun (WGS) entry which is preliminary data.</text>
</comment>
<dbReference type="NCBIfam" id="NF033537">
    <property type="entry name" value="lasso_biosyn_B2"/>
    <property type="match status" value="1"/>
</dbReference>
<protein>
    <submittedName>
        <fullName evidence="3">Lasso peptide biosynthesis B2 protein</fullName>
    </submittedName>
</protein>
<feature type="compositionally biased region" description="Low complexity" evidence="1">
    <location>
        <begin position="12"/>
        <end position="23"/>
    </location>
</feature>
<dbReference type="EMBL" id="WSEK01000004">
    <property type="protein sequence ID" value="MVQ49102.1"/>
    <property type="molecule type" value="Genomic_DNA"/>
</dbReference>
<evidence type="ECO:0000256" key="1">
    <source>
        <dbReference type="SAM" id="MobiDB-lite"/>
    </source>
</evidence>
<dbReference type="Pfam" id="PF13471">
    <property type="entry name" value="Transglut_core3"/>
    <property type="match status" value="1"/>
</dbReference>
<feature type="region of interest" description="Disordered" evidence="1">
    <location>
        <begin position="1"/>
        <end position="30"/>
    </location>
</feature>
<keyword evidence="4" id="KW-1185">Reference proteome</keyword>
<evidence type="ECO:0000259" key="2">
    <source>
        <dbReference type="Pfam" id="PF13471"/>
    </source>
</evidence>
<dbReference type="InterPro" id="IPR032708">
    <property type="entry name" value="McjB_C"/>
</dbReference>
<feature type="domain" description="Microcin J25-processing protein McjB C-terminal" evidence="2">
    <location>
        <begin position="100"/>
        <end position="186"/>
    </location>
</feature>
<dbReference type="AlphaFoldDB" id="A0A6L6XQN2"/>
<feature type="compositionally biased region" description="Basic residues" evidence="1">
    <location>
        <begin position="1"/>
        <end position="11"/>
    </location>
</feature>
<evidence type="ECO:0000313" key="3">
    <source>
        <dbReference type="EMBL" id="MVQ49102.1"/>
    </source>
</evidence>
<accession>A0A6L6XQN2</accession>
<proteinExistence type="predicted"/>
<sequence>MGRQRGRRGPGRPRAAPPRLALRPADDGNRCPAAQRLAREREGGRVMPRVPRVRLAEVPALLAAAAAAAVVEAGLRVTTLPGLARALGAPLAVGLESYVKPAGDAALPEWAQVRVRAARRVLQHWPFGDTCLRQALVTGWLLRRLRPSLHLGVAKVDGEVRAHAWLLVDGMAVDPRFAVSSYQPLVSARTGPAG</sequence>
<dbReference type="Proteomes" id="UP000473525">
    <property type="component" value="Unassembled WGS sequence"/>
</dbReference>
<reference evidence="3 4" key="1">
    <citation type="submission" date="2019-12" db="EMBL/GenBank/DDBJ databases">
        <authorList>
            <person name="Huq M.A."/>
        </authorList>
    </citation>
    <scope>NUCLEOTIDE SEQUENCE [LARGE SCALE GENOMIC DNA]</scope>
    <source>
        <strain evidence="3 4">MAH-18</strain>
    </source>
</reference>
<name>A0A6L6XQN2_9ACTN</name>
<evidence type="ECO:0000313" key="4">
    <source>
        <dbReference type="Proteomes" id="UP000473525"/>
    </source>
</evidence>
<dbReference type="InterPro" id="IPR053521">
    <property type="entry name" value="McjB-like"/>
</dbReference>
<gene>
    <name evidence="3" type="ORF">GON03_07900</name>
</gene>